<keyword evidence="3 7" id="KW-0863">Zinc-finger</keyword>
<evidence type="ECO:0000313" key="9">
    <source>
        <dbReference type="EMBL" id="OGM01000.1"/>
    </source>
</evidence>
<dbReference type="SUPFAM" id="SSF111304">
    <property type="entry name" value="Recombination protein RecR"/>
    <property type="match status" value="1"/>
</dbReference>
<dbReference type="InterPro" id="IPR034137">
    <property type="entry name" value="TOPRIM_RecR"/>
</dbReference>
<dbReference type="Gene3D" id="3.40.1360.10">
    <property type="match status" value="1"/>
</dbReference>
<protein>
    <recommendedName>
        <fullName evidence="7">Recombination protein RecR</fullName>
    </recommendedName>
</protein>
<dbReference type="GO" id="GO:0008270">
    <property type="term" value="F:zinc ion binding"/>
    <property type="evidence" value="ECO:0007669"/>
    <property type="project" value="UniProtKB-KW"/>
</dbReference>
<dbReference type="InterPro" id="IPR023627">
    <property type="entry name" value="Rcmb_RecR"/>
</dbReference>
<dbReference type="InterPro" id="IPR015967">
    <property type="entry name" value="Rcmb_RecR_Znf"/>
</dbReference>
<name>A0A1F7WDX0_9BACT</name>
<dbReference type="Proteomes" id="UP000176988">
    <property type="component" value="Unassembled WGS sequence"/>
</dbReference>
<keyword evidence="2 7" id="KW-0227">DNA damage</keyword>
<evidence type="ECO:0000256" key="6">
    <source>
        <dbReference type="ARBA" id="ARBA00023204"/>
    </source>
</evidence>
<keyword evidence="1 7" id="KW-0479">Metal-binding</keyword>
<dbReference type="AlphaFoldDB" id="A0A1F7WDX0"/>
<evidence type="ECO:0000256" key="4">
    <source>
        <dbReference type="ARBA" id="ARBA00022833"/>
    </source>
</evidence>
<accession>A0A1F7WDX0</accession>
<evidence type="ECO:0000256" key="7">
    <source>
        <dbReference type="HAMAP-Rule" id="MF_00017"/>
    </source>
</evidence>
<feature type="domain" description="Toprim" evidence="8">
    <location>
        <begin position="81"/>
        <end position="176"/>
    </location>
</feature>
<keyword evidence="5 7" id="KW-0233">DNA recombination</keyword>
<keyword evidence="4 7" id="KW-0862">Zinc</keyword>
<dbReference type="GO" id="GO:0006281">
    <property type="term" value="P:DNA repair"/>
    <property type="evidence" value="ECO:0007669"/>
    <property type="project" value="UniProtKB-UniRule"/>
</dbReference>
<dbReference type="InterPro" id="IPR000093">
    <property type="entry name" value="DNA_Rcmb_RecR"/>
</dbReference>
<evidence type="ECO:0000256" key="5">
    <source>
        <dbReference type="ARBA" id="ARBA00023172"/>
    </source>
</evidence>
<dbReference type="PANTHER" id="PTHR30446">
    <property type="entry name" value="RECOMBINATION PROTEIN RECR"/>
    <property type="match status" value="1"/>
</dbReference>
<dbReference type="EMBL" id="MGFG01000020">
    <property type="protein sequence ID" value="OGM01000.1"/>
    <property type="molecule type" value="Genomic_DNA"/>
</dbReference>
<dbReference type="NCBIfam" id="TIGR00615">
    <property type="entry name" value="recR"/>
    <property type="match status" value="1"/>
</dbReference>
<dbReference type="Pfam" id="PF13662">
    <property type="entry name" value="Toprim_4"/>
    <property type="match status" value="1"/>
</dbReference>
<dbReference type="STRING" id="1802424.A2480_03175"/>
<dbReference type="InterPro" id="IPR006171">
    <property type="entry name" value="TOPRIM_dom"/>
</dbReference>
<dbReference type="PROSITE" id="PS50880">
    <property type="entry name" value="TOPRIM"/>
    <property type="match status" value="1"/>
</dbReference>
<comment type="function">
    <text evidence="7">May play a role in DNA repair. It seems to be involved in an RecBC-independent recombinational process of DNA repair. It may act with RecF and RecO.</text>
</comment>
<reference evidence="9 10" key="1">
    <citation type="journal article" date="2016" name="Nat. Commun.">
        <title>Thousands of microbial genomes shed light on interconnected biogeochemical processes in an aquifer system.</title>
        <authorList>
            <person name="Anantharaman K."/>
            <person name="Brown C.T."/>
            <person name="Hug L.A."/>
            <person name="Sharon I."/>
            <person name="Castelle C.J."/>
            <person name="Probst A.J."/>
            <person name="Thomas B.C."/>
            <person name="Singh A."/>
            <person name="Wilkins M.J."/>
            <person name="Karaoz U."/>
            <person name="Brodie E.L."/>
            <person name="Williams K.H."/>
            <person name="Hubbard S.S."/>
            <person name="Banfield J.F."/>
        </authorList>
    </citation>
    <scope>NUCLEOTIDE SEQUENCE [LARGE SCALE GENOMIC DNA]</scope>
</reference>
<dbReference type="PANTHER" id="PTHR30446:SF0">
    <property type="entry name" value="RECOMBINATION PROTEIN RECR"/>
    <property type="match status" value="1"/>
</dbReference>
<gene>
    <name evidence="7" type="primary">recR</name>
    <name evidence="9" type="ORF">A2480_03175</name>
</gene>
<dbReference type="CDD" id="cd01025">
    <property type="entry name" value="TOPRIM_recR"/>
    <property type="match status" value="1"/>
</dbReference>
<proteinExistence type="inferred from homology"/>
<dbReference type="HAMAP" id="MF_00017">
    <property type="entry name" value="RecR"/>
    <property type="match status" value="1"/>
</dbReference>
<dbReference type="Gene3D" id="3.30.60.80">
    <property type="match status" value="1"/>
</dbReference>
<dbReference type="GO" id="GO:0003677">
    <property type="term" value="F:DNA binding"/>
    <property type="evidence" value="ECO:0007669"/>
    <property type="project" value="UniProtKB-UniRule"/>
</dbReference>
<evidence type="ECO:0000313" key="10">
    <source>
        <dbReference type="Proteomes" id="UP000176988"/>
    </source>
</evidence>
<dbReference type="GO" id="GO:0006310">
    <property type="term" value="P:DNA recombination"/>
    <property type="evidence" value="ECO:0007669"/>
    <property type="project" value="UniProtKB-UniRule"/>
</dbReference>
<dbReference type="PROSITE" id="PS01300">
    <property type="entry name" value="RECR"/>
    <property type="match status" value="1"/>
</dbReference>
<dbReference type="Pfam" id="PF21176">
    <property type="entry name" value="RecR_HhH"/>
    <property type="match status" value="1"/>
</dbReference>
<feature type="zinc finger region" description="C4-type" evidence="7">
    <location>
        <begin position="58"/>
        <end position="73"/>
    </location>
</feature>
<organism evidence="9 10">
    <name type="scientific">Candidatus Uhrbacteria bacterium RIFOXYC2_FULL_47_19</name>
    <dbReference type="NCBI Taxonomy" id="1802424"/>
    <lineage>
        <taxon>Bacteria</taxon>
        <taxon>Candidatus Uhriibacteriota</taxon>
    </lineage>
</organism>
<evidence type="ECO:0000256" key="2">
    <source>
        <dbReference type="ARBA" id="ARBA00022763"/>
    </source>
</evidence>
<sequence>MNNFPEPIGRLIDELGQLPGVGPKTAERYAFALLKRRPDDRERLAEAIMEAGGSLTACSTCGNYTESDPCNICSDARRDRGVICVVATEQDLLAVERTREFSGLYHVLGGRLSPAEGLTPRELNVRQLIARLQGSTVREIILAFDHTIEGESTMMYLTRTVSQFNVRVTRLARGLPIGSEVGYADEITLTDALKGRNEIRSGVPVTPIQTPIITEKLST</sequence>
<evidence type="ECO:0000259" key="8">
    <source>
        <dbReference type="PROSITE" id="PS50880"/>
    </source>
</evidence>
<dbReference type="Gene3D" id="1.10.8.420">
    <property type="entry name" value="RecR Domain 1"/>
    <property type="match status" value="1"/>
</dbReference>
<dbReference type="Pfam" id="PF21175">
    <property type="entry name" value="RecR_C"/>
    <property type="match status" value="1"/>
</dbReference>
<keyword evidence="6 7" id="KW-0234">DNA repair</keyword>
<comment type="caution">
    <text evidence="9">The sequence shown here is derived from an EMBL/GenBank/DDBJ whole genome shotgun (WGS) entry which is preliminary data.</text>
</comment>
<comment type="similarity">
    <text evidence="7">Belongs to the RecR family.</text>
</comment>
<evidence type="ECO:0000256" key="3">
    <source>
        <dbReference type="ARBA" id="ARBA00022771"/>
    </source>
</evidence>
<dbReference type="Pfam" id="PF02132">
    <property type="entry name" value="RecR_ZnF"/>
    <property type="match status" value="1"/>
</dbReference>
<evidence type="ECO:0000256" key="1">
    <source>
        <dbReference type="ARBA" id="ARBA00022723"/>
    </source>
</evidence>